<dbReference type="SUPFAM" id="SSF52172">
    <property type="entry name" value="CheY-like"/>
    <property type="match status" value="1"/>
</dbReference>
<reference evidence="2" key="1">
    <citation type="submission" date="2020-10" db="EMBL/GenBank/DDBJ databases">
        <authorList>
            <person name="Gilroy R."/>
        </authorList>
    </citation>
    <scope>NUCLEOTIDE SEQUENCE</scope>
    <source>
        <strain evidence="2">G3-4614</strain>
    </source>
</reference>
<sequence length="998" mass="112897">MAGNDKTTGNDINQLYMKDTSFANLMQKRIFNVLLIASRYDAFTLEEDGRVEEHIFLEYMSLNLSSPPRVKQVSDVDDALAELTSRHYDLIIAMPPMQNNEMFRSLKELKARYPEIPVALLTPFSHEVSRRLENEDLSGVDYAFSWLGNADLLLAIVKLIEDKMNVKEDVASVGVQVILLVEDSIRFYSSLLPILYKLVLKQSQIFSTEALNRHEQMLRMRGRPKILLARNYEEAKTIYDKFSNNILGVVTDVSFMREGKKDQEAGLKLCRYLRSKDENLPIIIDSSDLENQKCAITFNAAFLYKHSKTLPVDLKNAVLRNFGYSDFEFIQPQTGEVVATVKNLKDLQNVIFSIPDDSLLYHASRNQISSWLYSRAMFPLAEILKQKRVVESTDASEIRQLIFDAIVKYRKMKNSGIVAIFERNRFDKYSNFARIGQGSLGGKGRGLAFIDMLIKRHPALSNYPDVSVSIPKTVVLCTDIFDEFMEGNNLYNIALSDIPDEEILSCFLKASLPKWLDEDLKAFLEVVQSPVAVRSSSLLEDSHYQPFAGIYSTYMIPNFASQEKMLNMLKDAIKGVYASVYYSDSKAYMEATSNVIDQEKMAIILQEVVGVRYPERYYPSFSGVGRSINYYPINEEKPEDGVVDVAVGLGKYIVDGGRSLRFSPKHPSSVLQTSTMDLALSDTQTRFYSLDMRDVEKTFSMDDGFNLMKLPISEAEKDGSLFGMVSTFDYADQIIRDGYYDGGRKVVTFANILQHGMFPLADILEKMLTYGKQEMGRPVEIEFACNLPGDKTPGAMYWLQIRPIVDSKEMREDEIDGVSEESLLIKSTSALGHGVLDDITHVVYVKDGVFGYSSNSFIAREIEKVNKEFLSRKQSYILIGPGRWGSSDTALGIPVKWPHISASKLIVETALNNYWIEPSQGTHFFQNLTSFGVGYFTIDQSAEGAYYDKAYLDAIPAEYETANIRVVALPHPAVIKINGKKNVGIVMKPETEETRKQE</sequence>
<dbReference type="EMBL" id="JADIMW010000072">
    <property type="protein sequence ID" value="MBO8438604.1"/>
    <property type="molecule type" value="Genomic_DNA"/>
</dbReference>
<dbReference type="Proteomes" id="UP000823636">
    <property type="component" value="Unassembled WGS sequence"/>
</dbReference>
<dbReference type="PANTHER" id="PTHR43615:SF1">
    <property type="entry name" value="PPDK_N DOMAIN-CONTAINING PROTEIN"/>
    <property type="match status" value="1"/>
</dbReference>
<gene>
    <name evidence="2" type="ORF">IAC54_06875</name>
</gene>
<dbReference type="Pfam" id="PF01326">
    <property type="entry name" value="PPDK_N"/>
    <property type="match status" value="1"/>
</dbReference>
<evidence type="ECO:0000313" key="3">
    <source>
        <dbReference type="Proteomes" id="UP000823636"/>
    </source>
</evidence>
<evidence type="ECO:0000259" key="1">
    <source>
        <dbReference type="Pfam" id="PF01326"/>
    </source>
</evidence>
<proteinExistence type="predicted"/>
<dbReference type="InterPro" id="IPR051549">
    <property type="entry name" value="PEP_Utilizing_Enz"/>
</dbReference>
<dbReference type="GO" id="GO:0016301">
    <property type="term" value="F:kinase activity"/>
    <property type="evidence" value="ECO:0007669"/>
    <property type="project" value="InterPro"/>
</dbReference>
<evidence type="ECO:0000313" key="2">
    <source>
        <dbReference type="EMBL" id="MBO8438604.1"/>
    </source>
</evidence>
<dbReference type="GO" id="GO:0005524">
    <property type="term" value="F:ATP binding"/>
    <property type="evidence" value="ECO:0007669"/>
    <property type="project" value="InterPro"/>
</dbReference>
<dbReference type="Gene3D" id="3.30.1490.20">
    <property type="entry name" value="ATP-grasp fold, A domain"/>
    <property type="match status" value="1"/>
</dbReference>
<feature type="domain" description="Pyruvate phosphate dikinase AMP/ATP-binding" evidence="1">
    <location>
        <begin position="439"/>
        <end position="814"/>
    </location>
</feature>
<comment type="caution">
    <text evidence="2">The sequence shown here is derived from an EMBL/GenBank/DDBJ whole genome shotgun (WGS) entry which is preliminary data.</text>
</comment>
<dbReference type="PANTHER" id="PTHR43615">
    <property type="entry name" value="PHOSPHOENOLPYRUVATE SYNTHASE-RELATED"/>
    <property type="match status" value="1"/>
</dbReference>
<protein>
    <submittedName>
        <fullName evidence="2">Phosphoenolpyruvate synthase</fullName>
    </submittedName>
</protein>
<organism evidence="2 3">
    <name type="scientific">Candidatus Caccoplasma merdipullorum</name>
    <dbReference type="NCBI Taxonomy" id="2840718"/>
    <lineage>
        <taxon>Bacteria</taxon>
        <taxon>Pseudomonadati</taxon>
        <taxon>Bacteroidota</taxon>
        <taxon>Bacteroidia</taxon>
        <taxon>Bacteroidales</taxon>
        <taxon>Bacteroidaceae</taxon>
        <taxon>Bacteroidaceae incertae sedis</taxon>
        <taxon>Candidatus Caccoplasma</taxon>
    </lineage>
</organism>
<name>A0A9D9H7G9_9BACT</name>
<dbReference type="InterPro" id="IPR011006">
    <property type="entry name" value="CheY-like_superfamily"/>
</dbReference>
<dbReference type="SUPFAM" id="SSF56059">
    <property type="entry name" value="Glutathione synthetase ATP-binding domain-like"/>
    <property type="match status" value="1"/>
</dbReference>
<dbReference type="CDD" id="cd00156">
    <property type="entry name" value="REC"/>
    <property type="match status" value="1"/>
</dbReference>
<dbReference type="AlphaFoldDB" id="A0A9D9H7G9"/>
<accession>A0A9D9H7G9</accession>
<dbReference type="Gene3D" id="3.40.50.2300">
    <property type="match status" value="1"/>
</dbReference>
<dbReference type="InterPro" id="IPR013815">
    <property type="entry name" value="ATP_grasp_subdomain_1"/>
</dbReference>
<reference evidence="2" key="2">
    <citation type="journal article" date="2021" name="PeerJ">
        <title>Extensive microbial diversity within the chicken gut microbiome revealed by metagenomics and culture.</title>
        <authorList>
            <person name="Gilroy R."/>
            <person name="Ravi A."/>
            <person name="Getino M."/>
            <person name="Pursley I."/>
            <person name="Horton D.L."/>
            <person name="Alikhan N.F."/>
            <person name="Baker D."/>
            <person name="Gharbi K."/>
            <person name="Hall N."/>
            <person name="Watson M."/>
            <person name="Adriaenssens E.M."/>
            <person name="Foster-Nyarko E."/>
            <person name="Jarju S."/>
            <person name="Secka A."/>
            <person name="Antonio M."/>
            <person name="Oren A."/>
            <person name="Chaudhuri R.R."/>
            <person name="La Ragione R."/>
            <person name="Hildebrand F."/>
            <person name="Pallen M.J."/>
        </authorList>
    </citation>
    <scope>NUCLEOTIDE SEQUENCE</scope>
    <source>
        <strain evidence="2">G3-4614</strain>
    </source>
</reference>
<dbReference type="InterPro" id="IPR002192">
    <property type="entry name" value="PPDK_AMP/ATP-bd"/>
</dbReference>